<proteinExistence type="predicted"/>
<name>A0A7L4ZVE4_9BACT</name>
<dbReference type="EMBL" id="VTWU01000004">
    <property type="protein sequence ID" value="KAA9332223.1"/>
    <property type="molecule type" value="Genomic_DNA"/>
</dbReference>
<keyword evidence="2" id="KW-1185">Reference proteome</keyword>
<dbReference type="AlphaFoldDB" id="A0A7L4ZVE4"/>
<comment type="caution">
    <text evidence="1">The sequence shown here is derived from an EMBL/GenBank/DDBJ whole genome shotgun (WGS) entry which is preliminary data.</text>
</comment>
<accession>A0A7L4ZVE4</accession>
<organism evidence="1 2">
    <name type="scientific">Hymenobacter busanensis</name>
    <dbReference type="NCBI Taxonomy" id="2607656"/>
    <lineage>
        <taxon>Bacteria</taxon>
        <taxon>Pseudomonadati</taxon>
        <taxon>Bacteroidota</taxon>
        <taxon>Cytophagia</taxon>
        <taxon>Cytophagales</taxon>
        <taxon>Hymenobacteraceae</taxon>
        <taxon>Hymenobacter</taxon>
    </lineage>
</organism>
<evidence type="ECO:0000313" key="2">
    <source>
        <dbReference type="Proteomes" id="UP000326380"/>
    </source>
</evidence>
<reference evidence="1 2" key="1">
    <citation type="submission" date="2019-09" db="EMBL/GenBank/DDBJ databases">
        <title>Genome sequence of Hymenobacter sp. M3.</title>
        <authorList>
            <person name="Srinivasan S."/>
        </authorList>
    </citation>
    <scope>NUCLEOTIDE SEQUENCE [LARGE SCALE GENOMIC DNA]</scope>
    <source>
        <strain evidence="1 2">M3</strain>
    </source>
</reference>
<dbReference type="Proteomes" id="UP000326380">
    <property type="component" value="Unassembled WGS sequence"/>
</dbReference>
<evidence type="ECO:0000313" key="1">
    <source>
        <dbReference type="EMBL" id="KAA9332223.1"/>
    </source>
</evidence>
<gene>
    <name evidence="1" type="ORF">F0P96_12125</name>
</gene>
<sequence>MRRLIAGLLLLLFAYHLMGVYPLGMWQRQQFRAAAAQRRAHRPDFGLTRITVACSEAAQAQLRWITDDEFRFRGSLYDALYTHVGTDSVTYWCWHDQGEEQLLDRVAAHPRDWAHPSAEAGKMAKKLFGFWLAVLMPDPGVALPKPLLESTRPHYAAFLQGHGTRPPAAPFVPPRAVRG</sequence>
<dbReference type="RefSeq" id="WP_151079164.1">
    <property type="nucleotide sequence ID" value="NZ_CP047647.1"/>
</dbReference>
<protein>
    <submittedName>
        <fullName evidence="1">Uncharacterized protein</fullName>
    </submittedName>
</protein>